<keyword evidence="1" id="KW-0677">Repeat</keyword>
<feature type="signal peptide" evidence="2">
    <location>
        <begin position="1"/>
        <end position="20"/>
    </location>
</feature>
<evidence type="ECO:0000313" key="4">
    <source>
        <dbReference type="EMBL" id="EGV17073.1"/>
    </source>
</evidence>
<dbReference type="OrthoDB" id="9781034at2"/>
<organism evidence="4 5">
    <name type="scientific">Thiocapsa marina 5811</name>
    <dbReference type="NCBI Taxonomy" id="768671"/>
    <lineage>
        <taxon>Bacteria</taxon>
        <taxon>Pseudomonadati</taxon>
        <taxon>Pseudomonadota</taxon>
        <taxon>Gammaproteobacteria</taxon>
        <taxon>Chromatiales</taxon>
        <taxon>Chromatiaceae</taxon>
        <taxon>Thiocapsa</taxon>
    </lineage>
</organism>
<dbReference type="PATRIC" id="fig|768671.3.peg.3736"/>
<dbReference type="Gene3D" id="3.40.250.10">
    <property type="entry name" value="Rhodanese-like domain"/>
    <property type="match status" value="2"/>
</dbReference>
<accession>F9UF36</accession>
<dbReference type="STRING" id="768671.ThimaDRAFT_3539"/>
<keyword evidence="2" id="KW-0732">Signal</keyword>
<dbReference type="InterPro" id="IPR051126">
    <property type="entry name" value="Thiosulfate_sulfurtransferase"/>
</dbReference>
<evidence type="ECO:0000256" key="2">
    <source>
        <dbReference type="SAM" id="SignalP"/>
    </source>
</evidence>
<dbReference type="Pfam" id="PF00581">
    <property type="entry name" value="Rhodanese"/>
    <property type="match status" value="2"/>
</dbReference>
<dbReference type="InterPro" id="IPR036873">
    <property type="entry name" value="Rhodanese-like_dom_sf"/>
</dbReference>
<dbReference type="AlphaFoldDB" id="F9UF36"/>
<evidence type="ECO:0000259" key="3">
    <source>
        <dbReference type="PROSITE" id="PS50206"/>
    </source>
</evidence>
<protein>
    <submittedName>
        <fullName evidence="4">3-mercaptopyruvate sulfurtransferase</fullName>
        <ecNumber evidence="4">2.8.1.2</ecNumber>
    </submittedName>
</protein>
<dbReference type="PANTHER" id="PTHR43855:SF1">
    <property type="entry name" value="THIOSULFATE SULFURTRANSFERASE"/>
    <property type="match status" value="1"/>
</dbReference>
<reference evidence="4 5" key="1">
    <citation type="submission" date="2011-06" db="EMBL/GenBank/DDBJ databases">
        <title>The draft genome of Thiocapsa marina 5811.</title>
        <authorList>
            <consortium name="US DOE Joint Genome Institute (JGI-PGF)"/>
            <person name="Lucas S."/>
            <person name="Han J."/>
            <person name="Cheng J.-F."/>
            <person name="Goodwin L."/>
            <person name="Pitluck S."/>
            <person name="Peters L."/>
            <person name="Land M.L."/>
            <person name="Hauser L."/>
            <person name="Vogl K."/>
            <person name="Liu Z."/>
            <person name="Imhoff J."/>
            <person name="Thiel V."/>
            <person name="Frigaard N.-U."/>
            <person name="Bryant D."/>
            <person name="Woyke T.J."/>
        </authorList>
    </citation>
    <scope>NUCLEOTIDE SEQUENCE [LARGE SCALE GENOMIC DNA]</scope>
    <source>
        <strain evidence="4 5">5811</strain>
    </source>
</reference>
<sequence>MMKHVFTLVFLASWLGSASATTPGALVDAAWTAENACREDVRVLDIRSLKIDGESRSEYSQGHIPCAVHTDYVEAGWRIKKAGVPGMLPSIEQLERLVGGLGIDRATHVVIAPLGEDAKSMAAATRIYWTFKLLGQDRVSILDGGTLGYAKEDSRALQTGAVTPVAKDFDARLRPEMLPDHADVAKAAADGISLVDYRRTDEFLGITRNGKTTQPGTLTGARNLPLEWLTVDNGGNLRSPEALRELMALAEVDPDAPQIAFCNTGHNSSLGWFVLSEILGNPHVRLYDGSMAEWSRLPDRPVERRVAIVD</sequence>
<dbReference type="Proteomes" id="UP000005459">
    <property type="component" value="Unassembled WGS sequence"/>
</dbReference>
<dbReference type="EMBL" id="AFWV01000012">
    <property type="protein sequence ID" value="EGV17073.1"/>
    <property type="molecule type" value="Genomic_DNA"/>
</dbReference>
<name>F9UF36_9GAMM</name>
<dbReference type="GO" id="GO:0016784">
    <property type="term" value="F:3-mercaptopyruvate sulfurtransferase activity"/>
    <property type="evidence" value="ECO:0007669"/>
    <property type="project" value="UniProtKB-EC"/>
</dbReference>
<feature type="chain" id="PRO_5003388760" evidence="2">
    <location>
        <begin position="21"/>
        <end position="310"/>
    </location>
</feature>
<evidence type="ECO:0000256" key="1">
    <source>
        <dbReference type="ARBA" id="ARBA00022737"/>
    </source>
</evidence>
<dbReference type="EC" id="2.8.1.2" evidence="4"/>
<keyword evidence="5" id="KW-1185">Reference proteome</keyword>
<dbReference type="SUPFAM" id="SSF52821">
    <property type="entry name" value="Rhodanese/Cell cycle control phosphatase"/>
    <property type="match status" value="2"/>
</dbReference>
<dbReference type="PANTHER" id="PTHR43855">
    <property type="entry name" value="THIOSULFATE SULFURTRANSFERASE"/>
    <property type="match status" value="1"/>
</dbReference>
<feature type="domain" description="Rhodanese" evidence="3">
    <location>
        <begin position="37"/>
        <end position="154"/>
    </location>
</feature>
<dbReference type="PROSITE" id="PS50206">
    <property type="entry name" value="RHODANESE_3"/>
    <property type="match status" value="2"/>
</dbReference>
<evidence type="ECO:0000313" key="5">
    <source>
        <dbReference type="Proteomes" id="UP000005459"/>
    </source>
</evidence>
<dbReference type="eggNOG" id="COG2897">
    <property type="taxonomic scope" value="Bacteria"/>
</dbReference>
<proteinExistence type="predicted"/>
<keyword evidence="4" id="KW-0808">Transferase</keyword>
<keyword evidence="4" id="KW-0670">Pyruvate</keyword>
<dbReference type="SMART" id="SM00450">
    <property type="entry name" value="RHOD"/>
    <property type="match status" value="2"/>
</dbReference>
<dbReference type="CDD" id="cd01448">
    <property type="entry name" value="TST_Repeat_1"/>
    <property type="match status" value="1"/>
</dbReference>
<feature type="domain" description="Rhodanese" evidence="3">
    <location>
        <begin position="214"/>
        <end position="303"/>
    </location>
</feature>
<dbReference type="InterPro" id="IPR001763">
    <property type="entry name" value="Rhodanese-like_dom"/>
</dbReference>
<dbReference type="RefSeq" id="WP_007194411.1">
    <property type="nucleotide sequence ID" value="NZ_AFWV01000012.1"/>
</dbReference>
<gene>
    <name evidence="4" type="ORF">ThimaDRAFT_3539</name>
</gene>